<evidence type="ECO:0000256" key="1">
    <source>
        <dbReference type="ARBA" id="ARBA00004196"/>
    </source>
</evidence>
<comment type="subcellular location">
    <subcellularLocation>
        <location evidence="1">Cell envelope</location>
    </subcellularLocation>
</comment>
<gene>
    <name evidence="6" type="ORF">ABID19_002824</name>
</gene>
<dbReference type="SUPFAM" id="SSF53822">
    <property type="entry name" value="Periplasmic binding protein-like I"/>
    <property type="match status" value="1"/>
</dbReference>
<dbReference type="EMBL" id="JBEPMC010000004">
    <property type="protein sequence ID" value="MET3579793.1"/>
    <property type="molecule type" value="Genomic_DNA"/>
</dbReference>
<sequence>MTLLKRISAAVAAAVAIAVAMIGPLAGDSAAAQEKPKTIYLAVGTTSSEYWQEVIWGAQQVANSVGAKLEVYESGFDGQKHMQQLGAILAAGCEGCAFAWFPDSTAFTKAFVERAEAGGAFMTTMWNRPEEIHPWDTAPDAWIANISFDGVDSGYQNGMALCKAIGGKGGIAVLKGTPDNPPSKQREIGLLKAVSECPGMTILDTQIGNWGQTEGQNITRTWIARYGEQLKGVFAQNDGMALGAVAALREKGLAGKVPVTGSDGSSDVLKLIKSGEMLSSMRISSQLHGAVAAALAYAVASGDFKIADLEQAQRDFYLEQTLATKDNVDAMLSAQPNPADFSYDALKKNIWARSKGQIPVGVN</sequence>
<name>A0ABV2GNC2_9HYPH</name>
<comment type="similarity">
    <text evidence="2">Belongs to the bacterial solute-binding protein 2 family.</text>
</comment>
<dbReference type="Pfam" id="PF13407">
    <property type="entry name" value="Peripla_BP_4"/>
    <property type="match status" value="1"/>
</dbReference>
<dbReference type="RefSeq" id="WP_354491264.1">
    <property type="nucleotide sequence ID" value="NZ_JBEPMC010000004.1"/>
</dbReference>
<accession>A0ABV2GNC2</accession>
<dbReference type="PANTHER" id="PTHR46847:SF1">
    <property type="entry name" value="D-ALLOSE-BINDING PERIPLASMIC PROTEIN-RELATED"/>
    <property type="match status" value="1"/>
</dbReference>
<evidence type="ECO:0000256" key="2">
    <source>
        <dbReference type="ARBA" id="ARBA00007639"/>
    </source>
</evidence>
<keyword evidence="3 4" id="KW-0732">Signal</keyword>
<protein>
    <submittedName>
        <fullName evidence="6">Ribose transport system substrate-binding protein</fullName>
    </submittedName>
</protein>
<dbReference type="Gene3D" id="3.40.50.2300">
    <property type="match status" value="2"/>
</dbReference>
<dbReference type="InterPro" id="IPR028082">
    <property type="entry name" value="Peripla_BP_I"/>
</dbReference>
<proteinExistence type="inferred from homology"/>
<evidence type="ECO:0000256" key="4">
    <source>
        <dbReference type="SAM" id="SignalP"/>
    </source>
</evidence>
<feature type="signal peptide" evidence="4">
    <location>
        <begin position="1"/>
        <end position="26"/>
    </location>
</feature>
<evidence type="ECO:0000313" key="6">
    <source>
        <dbReference type="EMBL" id="MET3579793.1"/>
    </source>
</evidence>
<evidence type="ECO:0000259" key="5">
    <source>
        <dbReference type="Pfam" id="PF13407"/>
    </source>
</evidence>
<organism evidence="6 7">
    <name type="scientific">Mesorhizobium robiniae</name>
    <dbReference type="NCBI Taxonomy" id="559315"/>
    <lineage>
        <taxon>Bacteria</taxon>
        <taxon>Pseudomonadati</taxon>
        <taxon>Pseudomonadota</taxon>
        <taxon>Alphaproteobacteria</taxon>
        <taxon>Hyphomicrobiales</taxon>
        <taxon>Phyllobacteriaceae</taxon>
        <taxon>Mesorhizobium</taxon>
    </lineage>
</organism>
<feature type="domain" description="Periplasmic binding protein" evidence="5">
    <location>
        <begin position="39"/>
        <end position="302"/>
    </location>
</feature>
<comment type="caution">
    <text evidence="6">The sequence shown here is derived from an EMBL/GenBank/DDBJ whole genome shotgun (WGS) entry which is preliminary data.</text>
</comment>
<evidence type="ECO:0000256" key="3">
    <source>
        <dbReference type="ARBA" id="ARBA00022729"/>
    </source>
</evidence>
<dbReference type="Proteomes" id="UP001549204">
    <property type="component" value="Unassembled WGS sequence"/>
</dbReference>
<feature type="chain" id="PRO_5046043052" evidence="4">
    <location>
        <begin position="27"/>
        <end position="363"/>
    </location>
</feature>
<reference evidence="6 7" key="1">
    <citation type="submission" date="2024-06" db="EMBL/GenBank/DDBJ databases">
        <title>Genomic Encyclopedia of Type Strains, Phase IV (KMG-IV): sequencing the most valuable type-strain genomes for metagenomic binning, comparative biology and taxonomic classification.</title>
        <authorList>
            <person name="Goeker M."/>
        </authorList>
    </citation>
    <scope>NUCLEOTIDE SEQUENCE [LARGE SCALE GENOMIC DNA]</scope>
    <source>
        <strain evidence="6 7">DSM 100022</strain>
    </source>
</reference>
<dbReference type="InterPro" id="IPR025997">
    <property type="entry name" value="SBP_2_dom"/>
</dbReference>
<evidence type="ECO:0000313" key="7">
    <source>
        <dbReference type="Proteomes" id="UP001549204"/>
    </source>
</evidence>
<dbReference type="PANTHER" id="PTHR46847">
    <property type="entry name" value="D-ALLOSE-BINDING PERIPLASMIC PROTEIN-RELATED"/>
    <property type="match status" value="1"/>
</dbReference>
<keyword evidence="7" id="KW-1185">Reference proteome</keyword>
<dbReference type="CDD" id="cd01536">
    <property type="entry name" value="PBP1_ABC_sugar_binding-like"/>
    <property type="match status" value="1"/>
</dbReference>